<feature type="binding site" evidence="5">
    <location>
        <position position="59"/>
    </location>
    <ligand>
        <name>Fe cation</name>
        <dbReference type="ChEBI" id="CHEBI:24875"/>
        <label>1</label>
    </ligand>
</feature>
<evidence type="ECO:0000256" key="4">
    <source>
        <dbReference type="ARBA" id="ARBA00023004"/>
    </source>
</evidence>
<dbReference type="InterPro" id="IPR009040">
    <property type="entry name" value="Ferritin-like_diiron"/>
</dbReference>
<dbReference type="Gene3D" id="1.20.1260.10">
    <property type="match status" value="1"/>
</dbReference>
<evidence type="ECO:0000256" key="2">
    <source>
        <dbReference type="ARBA" id="ARBA00022434"/>
    </source>
</evidence>
<dbReference type="InParanoid" id="H3BE79"/>
<dbReference type="SUPFAM" id="SSF47240">
    <property type="entry name" value="Ferritin-like"/>
    <property type="match status" value="1"/>
</dbReference>
<keyword evidence="4 5" id="KW-0408">Iron</keyword>
<dbReference type="GO" id="GO:0008199">
    <property type="term" value="F:ferric iron binding"/>
    <property type="evidence" value="ECO:0007669"/>
    <property type="project" value="InterPro"/>
</dbReference>
<evidence type="ECO:0000259" key="7">
    <source>
        <dbReference type="PROSITE" id="PS50905"/>
    </source>
</evidence>
<evidence type="ECO:0000256" key="1">
    <source>
        <dbReference type="ARBA" id="ARBA00007513"/>
    </source>
</evidence>
<dbReference type="FunFam" id="1.20.1260.10:FF:000002">
    <property type="entry name" value="Ferritin, mitochondrial"/>
    <property type="match status" value="1"/>
</dbReference>
<dbReference type="Bgee" id="ENSLACG00000017755">
    <property type="expression patterns" value="Expressed in muscle tissue and 6 other cell types or tissues"/>
</dbReference>
<dbReference type="GeneTree" id="ENSGT00950000182841"/>
<feature type="domain" description="Ferritin-like diiron" evidence="7">
    <location>
        <begin position="7"/>
        <end position="156"/>
    </location>
</feature>
<dbReference type="InterPro" id="IPR012347">
    <property type="entry name" value="Ferritin-like"/>
</dbReference>
<dbReference type="KEGG" id="lcm:102352923"/>
<organism evidence="8 9">
    <name type="scientific">Latimeria chalumnae</name>
    <name type="common">Coelacanth</name>
    <dbReference type="NCBI Taxonomy" id="7897"/>
    <lineage>
        <taxon>Eukaryota</taxon>
        <taxon>Metazoa</taxon>
        <taxon>Chordata</taxon>
        <taxon>Craniata</taxon>
        <taxon>Vertebrata</taxon>
        <taxon>Euteleostomi</taxon>
        <taxon>Coelacanthiformes</taxon>
        <taxon>Coelacanthidae</taxon>
        <taxon>Latimeria</taxon>
    </lineage>
</organism>
<keyword evidence="9" id="KW-1185">Reference proteome</keyword>
<dbReference type="RefSeq" id="XP_005991027.1">
    <property type="nucleotide sequence ID" value="XM_005990965.3"/>
</dbReference>
<sequence length="173" mass="20273">MGSQVRQNFHPDCEAAINRTVNLKYYTSYVYLSMSFYFDRHDVALENFSKFFRERSKAEQEHAEKFIKYQTQRGGRVFLQNIEKPLTDEWTNGLEAMQCALTLQRNVNQNLLELHKMADEKGDPQMCNFLDSNFLTDSVEVIKNLGDFVTSLRKLMACQEGMGEYLFEKHTLN</sequence>
<dbReference type="eggNOG" id="KOG2332">
    <property type="taxonomic scope" value="Eukaryota"/>
</dbReference>
<dbReference type="GO" id="GO:0006879">
    <property type="term" value="P:intracellular iron ion homeostasis"/>
    <property type="evidence" value="ECO:0007669"/>
    <property type="project" value="UniProtKB-KW"/>
</dbReference>
<proteinExistence type="inferred from homology"/>
<protein>
    <recommendedName>
        <fullName evidence="6">Ferritin</fullName>
    </recommendedName>
</protein>
<reference evidence="8" key="2">
    <citation type="submission" date="2025-08" db="UniProtKB">
        <authorList>
            <consortium name="Ensembl"/>
        </authorList>
    </citation>
    <scope>IDENTIFICATION</scope>
</reference>
<reference evidence="8" key="3">
    <citation type="submission" date="2025-09" db="UniProtKB">
        <authorList>
            <consortium name="Ensembl"/>
        </authorList>
    </citation>
    <scope>IDENTIFICATION</scope>
</reference>
<dbReference type="AlphaFoldDB" id="H3BE79"/>
<dbReference type="Pfam" id="PF00210">
    <property type="entry name" value="Ferritin"/>
    <property type="match status" value="1"/>
</dbReference>
<dbReference type="GO" id="GO:0008198">
    <property type="term" value="F:ferrous iron binding"/>
    <property type="evidence" value="ECO:0007669"/>
    <property type="project" value="TreeGrafter"/>
</dbReference>
<comment type="function">
    <text evidence="6">Stores iron in a soluble, non-toxic, readily available form. Important for iron homeostasis. Iron is taken up in the ferrous form and deposited as ferric hydroxides after oxidation.</text>
</comment>
<dbReference type="OrthoDB" id="186462at2759"/>
<dbReference type="Ensembl" id="ENSLACT00000020340.1">
    <property type="protein sequence ID" value="ENSLACP00000020200.1"/>
    <property type="gene ID" value="ENSLACG00000017755.1"/>
</dbReference>
<dbReference type="EMBL" id="AFYH01030554">
    <property type="status" value="NOT_ANNOTATED_CDS"/>
    <property type="molecule type" value="Genomic_DNA"/>
</dbReference>
<dbReference type="GO" id="GO:0005737">
    <property type="term" value="C:cytoplasm"/>
    <property type="evidence" value="ECO:0007669"/>
    <property type="project" value="TreeGrafter"/>
</dbReference>
<dbReference type="PANTHER" id="PTHR11431:SF106">
    <property type="entry name" value="FERRITIN"/>
    <property type="match status" value="1"/>
</dbReference>
<dbReference type="HOGENOM" id="CLU_065681_4_0_1"/>
<dbReference type="InterPro" id="IPR009078">
    <property type="entry name" value="Ferritin-like_SF"/>
</dbReference>
<dbReference type="CDD" id="cd01056">
    <property type="entry name" value="Euk_Ferritin"/>
    <property type="match status" value="1"/>
</dbReference>
<evidence type="ECO:0000256" key="3">
    <source>
        <dbReference type="ARBA" id="ARBA00022723"/>
    </source>
</evidence>
<name>H3BE79_LATCH</name>
<dbReference type="InterPro" id="IPR008331">
    <property type="entry name" value="Ferritin_DPS_dom"/>
</dbReference>
<evidence type="ECO:0000313" key="8">
    <source>
        <dbReference type="Ensembl" id="ENSLACP00000020200.1"/>
    </source>
</evidence>
<dbReference type="OMA" id="MESQIRH"/>
<dbReference type="Proteomes" id="UP000008672">
    <property type="component" value="Unassembled WGS sequence"/>
</dbReference>
<gene>
    <name evidence="8" type="primary">LOC102352923</name>
</gene>
<comment type="similarity">
    <text evidence="1 6">Belongs to the ferritin family.</text>
</comment>
<reference evidence="9" key="1">
    <citation type="submission" date="2011-08" db="EMBL/GenBank/DDBJ databases">
        <title>The draft genome of Latimeria chalumnae.</title>
        <authorList>
            <person name="Di Palma F."/>
            <person name="Alfoldi J."/>
            <person name="Johnson J."/>
            <person name="Berlin A."/>
            <person name="Gnerre S."/>
            <person name="Jaffe D."/>
            <person name="MacCallum I."/>
            <person name="Young S."/>
            <person name="Walker B.J."/>
            <person name="Lander E."/>
            <person name="Lindblad-Toh K."/>
        </authorList>
    </citation>
    <scope>NUCLEOTIDE SEQUENCE [LARGE SCALE GENOMIC DNA]</scope>
    <source>
        <strain evidence="9">Wild caught</strain>
    </source>
</reference>
<dbReference type="PROSITE" id="PS50905">
    <property type="entry name" value="FERRITIN_LIKE"/>
    <property type="match status" value="1"/>
</dbReference>
<evidence type="ECO:0000256" key="6">
    <source>
        <dbReference type="RuleBase" id="RU361145"/>
    </source>
</evidence>
<keyword evidence="2 6" id="KW-0409">Iron storage</keyword>
<dbReference type="InterPro" id="IPR001519">
    <property type="entry name" value="Ferritin"/>
</dbReference>
<evidence type="ECO:0000256" key="5">
    <source>
        <dbReference type="PIRSR" id="PIRSR601519-1"/>
    </source>
</evidence>
<dbReference type="GO" id="GO:0006826">
    <property type="term" value="P:iron ion transport"/>
    <property type="evidence" value="ECO:0007669"/>
    <property type="project" value="InterPro"/>
</dbReference>
<keyword evidence="3 5" id="KW-0479">Metal-binding</keyword>
<dbReference type="GeneID" id="102352923"/>
<evidence type="ECO:0000313" key="9">
    <source>
        <dbReference type="Proteomes" id="UP000008672"/>
    </source>
</evidence>
<accession>H3BE79</accession>
<feature type="binding site" evidence="5">
    <location>
        <position position="62"/>
    </location>
    <ligand>
        <name>Fe cation</name>
        <dbReference type="ChEBI" id="CHEBI:24875"/>
        <label>1</label>
    </ligand>
</feature>
<dbReference type="PANTHER" id="PTHR11431">
    <property type="entry name" value="FERRITIN"/>
    <property type="match status" value="1"/>
</dbReference>